<dbReference type="SMART" id="SM00368">
    <property type="entry name" value="LRR_RI"/>
    <property type="match status" value="7"/>
</dbReference>
<dbReference type="PANTHER" id="PTHR24114">
    <property type="entry name" value="LEUCINE RICH REPEAT FAMILY PROTEIN"/>
    <property type="match status" value="1"/>
</dbReference>
<gene>
    <name evidence="2" type="ORF">M427DRAFT_50717</name>
</gene>
<proteinExistence type="predicted"/>
<dbReference type="EMBL" id="KQ965731">
    <property type="protein sequence ID" value="KXS22384.1"/>
    <property type="molecule type" value="Genomic_DNA"/>
</dbReference>
<keyword evidence="3" id="KW-1185">Reference proteome</keyword>
<evidence type="ECO:0000313" key="2">
    <source>
        <dbReference type="EMBL" id="KXS22384.1"/>
    </source>
</evidence>
<evidence type="ECO:0000313" key="3">
    <source>
        <dbReference type="Proteomes" id="UP000070544"/>
    </source>
</evidence>
<dbReference type="OrthoDB" id="333024at2759"/>
<dbReference type="Proteomes" id="UP000070544">
    <property type="component" value="Unassembled WGS sequence"/>
</dbReference>
<dbReference type="SUPFAM" id="SSF52047">
    <property type="entry name" value="RNI-like"/>
    <property type="match status" value="1"/>
</dbReference>
<dbReference type="AlphaFoldDB" id="A0A139B084"/>
<organism evidence="2 3">
    <name type="scientific">Gonapodya prolifera (strain JEL478)</name>
    <name type="common">Monoblepharis prolifera</name>
    <dbReference type="NCBI Taxonomy" id="1344416"/>
    <lineage>
        <taxon>Eukaryota</taxon>
        <taxon>Fungi</taxon>
        <taxon>Fungi incertae sedis</taxon>
        <taxon>Chytridiomycota</taxon>
        <taxon>Chytridiomycota incertae sedis</taxon>
        <taxon>Monoblepharidomycetes</taxon>
        <taxon>Monoblepharidales</taxon>
        <taxon>Gonapodyaceae</taxon>
        <taxon>Gonapodya</taxon>
    </lineage>
</organism>
<dbReference type="InterPro" id="IPR001611">
    <property type="entry name" value="Leu-rich_rpt"/>
</dbReference>
<dbReference type="InterPro" id="IPR032675">
    <property type="entry name" value="LRR_dom_sf"/>
</dbReference>
<dbReference type="Gene3D" id="3.80.10.10">
    <property type="entry name" value="Ribonuclease Inhibitor"/>
    <property type="match status" value="2"/>
</dbReference>
<dbReference type="InterPro" id="IPR052394">
    <property type="entry name" value="LRR-containing"/>
</dbReference>
<name>A0A139B084_GONPJ</name>
<sequence length="361" mass="38926">MEEPFPPAESHAGGLSVTPPQGTPAHAPRIQLPYELIVRVLRAGFESRFDPIDESQVSLLGTVSQLGKSWNAAAERFLYNSVVLQHRDQILRFSRARSSRFPVKKLRILPNRKDPGLAMFRELASHALTTGHVINVDLTGYGLGKEGAEILAQALTLNTTMRHLSVSNNNLMDPGGVAIVTALKTNRGLTDLNLSSNFIRGAGTTAALADVLLVNDVLEVVNMDYNSASYEGISKLASALATNQTLTTLSLQSNALSSDSIAALADSLKENTTLRNLDISYNGVQVKVGYHIRDALNVNHSLVFLGLNSSGLDDIGASALAQGLLRNDSLRELEVYQCPLSDEGRTSLIECKRAGLVIWGL</sequence>
<dbReference type="Pfam" id="PF13516">
    <property type="entry name" value="LRR_6"/>
    <property type="match status" value="3"/>
</dbReference>
<dbReference type="STRING" id="1344416.A0A139B084"/>
<reference evidence="2 3" key="1">
    <citation type="journal article" date="2015" name="Genome Biol. Evol.">
        <title>Phylogenomic analyses indicate that early fungi evolved digesting cell walls of algal ancestors of land plants.</title>
        <authorList>
            <person name="Chang Y."/>
            <person name="Wang S."/>
            <person name="Sekimoto S."/>
            <person name="Aerts A.L."/>
            <person name="Choi C."/>
            <person name="Clum A."/>
            <person name="LaButti K.M."/>
            <person name="Lindquist E.A."/>
            <person name="Yee Ngan C."/>
            <person name="Ohm R.A."/>
            <person name="Salamov A.A."/>
            <person name="Grigoriev I.V."/>
            <person name="Spatafora J.W."/>
            <person name="Berbee M.L."/>
        </authorList>
    </citation>
    <scope>NUCLEOTIDE SEQUENCE [LARGE SCALE GENOMIC DNA]</scope>
    <source>
        <strain evidence="2 3">JEL478</strain>
    </source>
</reference>
<accession>A0A139B084</accession>
<feature type="region of interest" description="Disordered" evidence="1">
    <location>
        <begin position="1"/>
        <end position="24"/>
    </location>
</feature>
<protein>
    <submittedName>
        <fullName evidence="2">RNI-like protein</fullName>
    </submittedName>
</protein>
<evidence type="ECO:0000256" key="1">
    <source>
        <dbReference type="SAM" id="MobiDB-lite"/>
    </source>
</evidence>
<dbReference type="PANTHER" id="PTHR24114:SF2">
    <property type="entry name" value="F-BOX DOMAIN-CONTAINING PROTEIN-RELATED"/>
    <property type="match status" value="1"/>
</dbReference>